<keyword evidence="2" id="KW-1185">Reference proteome</keyword>
<sequence length="258" mass="25871">MSPRPYCLLAYAFLSAVYAQDTLRADDRLSRAPGGMPPTSLGGMPATSFGGMPPPSSNVSSTAAGVPPPSPGLTQAILIPWPNNANVPSTTATSPAETTRINALDNVNGSTTDPVLLTTTNDAGTTETLPGPADTNASDVLTAGGSLAGDVTVGNASMHEVGTATLTDSSNSEDVTVAGAQNTSVAADTTNTTDTEAPATSLAPTTDNTDSSSDTQQVETEAPSPAPSIRPKTSSSTSVVTTTYAALACVSILCAYFL</sequence>
<dbReference type="EMBL" id="CM047589">
    <property type="protein sequence ID" value="KAI9920016.1"/>
    <property type="molecule type" value="Genomic_DNA"/>
</dbReference>
<evidence type="ECO:0000313" key="1">
    <source>
        <dbReference type="EMBL" id="KAI9920016.1"/>
    </source>
</evidence>
<comment type="caution">
    <text evidence="1">The sequence shown here is derived from an EMBL/GenBank/DDBJ whole genome shotgun (WGS) entry which is preliminary data.</text>
</comment>
<accession>A0ACC0WQI5</accession>
<protein>
    <submittedName>
        <fullName evidence="1">Uncharacterized protein</fullName>
    </submittedName>
</protein>
<dbReference type="Proteomes" id="UP001163321">
    <property type="component" value="Chromosome 10"/>
</dbReference>
<evidence type="ECO:0000313" key="2">
    <source>
        <dbReference type="Proteomes" id="UP001163321"/>
    </source>
</evidence>
<reference evidence="1 2" key="1">
    <citation type="journal article" date="2022" name="bioRxiv">
        <title>The genome of the oomycete Peronosclerospora sorghi, a cosmopolitan pathogen of maize and sorghum, is inflated with dispersed pseudogenes.</title>
        <authorList>
            <person name="Fletcher K."/>
            <person name="Martin F."/>
            <person name="Isakeit T."/>
            <person name="Cavanaugh K."/>
            <person name="Magill C."/>
            <person name="Michelmore R."/>
        </authorList>
    </citation>
    <scope>NUCLEOTIDE SEQUENCE [LARGE SCALE GENOMIC DNA]</scope>
    <source>
        <strain evidence="1">P6</strain>
    </source>
</reference>
<organism evidence="1 2">
    <name type="scientific">Peronosclerospora sorghi</name>
    <dbReference type="NCBI Taxonomy" id="230839"/>
    <lineage>
        <taxon>Eukaryota</taxon>
        <taxon>Sar</taxon>
        <taxon>Stramenopiles</taxon>
        <taxon>Oomycota</taxon>
        <taxon>Peronosporomycetes</taxon>
        <taxon>Peronosporales</taxon>
        <taxon>Peronosporaceae</taxon>
        <taxon>Peronosclerospora</taxon>
    </lineage>
</organism>
<name>A0ACC0WQI5_9STRA</name>
<gene>
    <name evidence="1" type="ORF">PsorP6_015637</name>
</gene>
<proteinExistence type="predicted"/>